<dbReference type="STRING" id="388280.SAMN04488057_11724"/>
<keyword evidence="1" id="KW-0812">Transmembrane</keyword>
<protein>
    <recommendedName>
        <fullName evidence="4">Lipoprotein</fullName>
    </recommendedName>
</protein>
<dbReference type="RefSeq" id="WP_073097234.1">
    <property type="nucleotide sequence ID" value="NZ_FRCY01000017.1"/>
</dbReference>
<accession>A0A1M7QEL8</accession>
<evidence type="ECO:0000256" key="1">
    <source>
        <dbReference type="SAM" id="Phobius"/>
    </source>
</evidence>
<dbReference type="EMBL" id="FRCY01000017">
    <property type="protein sequence ID" value="SHN29302.1"/>
    <property type="molecule type" value="Genomic_DNA"/>
</dbReference>
<reference evidence="2 3" key="1">
    <citation type="submission" date="2016-11" db="EMBL/GenBank/DDBJ databases">
        <authorList>
            <person name="Jaros S."/>
            <person name="Januszkiewicz K."/>
            <person name="Wedrychowicz H."/>
        </authorList>
    </citation>
    <scope>NUCLEOTIDE SEQUENCE [LARGE SCALE GENOMIC DNA]</scope>
    <source>
        <strain evidence="2 3">CGMCC 1.6102</strain>
    </source>
</reference>
<dbReference type="Proteomes" id="UP000184513">
    <property type="component" value="Unassembled WGS sequence"/>
</dbReference>
<dbReference type="AlphaFoldDB" id="A0A1M7QEL8"/>
<keyword evidence="1" id="KW-1133">Transmembrane helix</keyword>
<evidence type="ECO:0000313" key="3">
    <source>
        <dbReference type="Proteomes" id="UP000184513"/>
    </source>
</evidence>
<proteinExistence type="predicted"/>
<name>A0A1M7QEL8_9BACT</name>
<keyword evidence="1" id="KW-0472">Membrane</keyword>
<evidence type="ECO:0000313" key="2">
    <source>
        <dbReference type="EMBL" id="SHN29302.1"/>
    </source>
</evidence>
<evidence type="ECO:0008006" key="4">
    <source>
        <dbReference type="Google" id="ProtNLM"/>
    </source>
</evidence>
<gene>
    <name evidence="2" type="ORF">SAMN04488057_11724</name>
</gene>
<dbReference type="PROSITE" id="PS51257">
    <property type="entry name" value="PROKAR_LIPOPROTEIN"/>
    <property type="match status" value="1"/>
</dbReference>
<organism evidence="2 3">
    <name type="scientific">Cyclobacterium lianum</name>
    <dbReference type="NCBI Taxonomy" id="388280"/>
    <lineage>
        <taxon>Bacteria</taxon>
        <taxon>Pseudomonadati</taxon>
        <taxon>Bacteroidota</taxon>
        <taxon>Cytophagia</taxon>
        <taxon>Cytophagales</taxon>
        <taxon>Cyclobacteriaceae</taxon>
        <taxon>Cyclobacterium</taxon>
    </lineage>
</organism>
<feature type="transmembrane region" description="Helical" evidence="1">
    <location>
        <begin position="12"/>
        <end position="32"/>
    </location>
</feature>
<keyword evidence="3" id="KW-1185">Reference proteome</keyword>
<sequence length="111" mass="12842">MSRDKPIFSRLIFFSVQGSYRILIPLVFGFLFSCGKGPSETQEKNHIIHKYVIYDTFGSQLYTFGTWSQLMDDPSLSPNVIKSVHHGRSSVNPALKKYVLGEQLSFWYFIR</sequence>